<keyword evidence="2" id="KW-1185">Reference proteome</keyword>
<sequence>MQTLSRQTRATKPTSQVKMRDSFSCANKSENCTVVCSYRQFIRLRAVEFTHLHNPNEECDS</sequence>
<dbReference type="AlphaFoldDB" id="A0A1D1VFH3"/>
<accession>A0A1D1VFH3</accession>
<evidence type="ECO:0000313" key="1">
    <source>
        <dbReference type="EMBL" id="GAU99545.1"/>
    </source>
</evidence>
<proteinExistence type="predicted"/>
<gene>
    <name evidence="1" type="primary">RvY_10532-1</name>
    <name evidence="1" type="synonym">RvY_10532.1</name>
    <name evidence="1" type="ORF">RvY_10532</name>
</gene>
<name>A0A1D1VFH3_RAMVA</name>
<comment type="caution">
    <text evidence="1">The sequence shown here is derived from an EMBL/GenBank/DDBJ whole genome shotgun (WGS) entry which is preliminary data.</text>
</comment>
<dbReference type="Proteomes" id="UP000186922">
    <property type="component" value="Unassembled WGS sequence"/>
</dbReference>
<reference evidence="1 2" key="1">
    <citation type="journal article" date="2016" name="Nat. Commun.">
        <title>Extremotolerant tardigrade genome and improved radiotolerance of human cultured cells by tardigrade-unique protein.</title>
        <authorList>
            <person name="Hashimoto T."/>
            <person name="Horikawa D.D."/>
            <person name="Saito Y."/>
            <person name="Kuwahara H."/>
            <person name="Kozuka-Hata H."/>
            <person name="Shin-I T."/>
            <person name="Minakuchi Y."/>
            <person name="Ohishi K."/>
            <person name="Motoyama A."/>
            <person name="Aizu T."/>
            <person name="Enomoto A."/>
            <person name="Kondo K."/>
            <person name="Tanaka S."/>
            <person name="Hara Y."/>
            <person name="Koshikawa S."/>
            <person name="Sagara H."/>
            <person name="Miura T."/>
            <person name="Yokobori S."/>
            <person name="Miyagawa K."/>
            <person name="Suzuki Y."/>
            <person name="Kubo T."/>
            <person name="Oyama M."/>
            <person name="Kohara Y."/>
            <person name="Fujiyama A."/>
            <person name="Arakawa K."/>
            <person name="Katayama T."/>
            <person name="Toyoda A."/>
            <person name="Kunieda T."/>
        </authorList>
    </citation>
    <scope>NUCLEOTIDE SEQUENCE [LARGE SCALE GENOMIC DNA]</scope>
    <source>
        <strain evidence="1 2">YOKOZUNA-1</strain>
    </source>
</reference>
<protein>
    <submittedName>
        <fullName evidence="1">Uncharacterized protein</fullName>
    </submittedName>
</protein>
<dbReference type="EMBL" id="BDGG01000005">
    <property type="protein sequence ID" value="GAU99545.1"/>
    <property type="molecule type" value="Genomic_DNA"/>
</dbReference>
<organism evidence="1 2">
    <name type="scientific">Ramazzottius varieornatus</name>
    <name type="common">Water bear</name>
    <name type="synonym">Tardigrade</name>
    <dbReference type="NCBI Taxonomy" id="947166"/>
    <lineage>
        <taxon>Eukaryota</taxon>
        <taxon>Metazoa</taxon>
        <taxon>Ecdysozoa</taxon>
        <taxon>Tardigrada</taxon>
        <taxon>Eutardigrada</taxon>
        <taxon>Parachela</taxon>
        <taxon>Hypsibioidea</taxon>
        <taxon>Ramazzottiidae</taxon>
        <taxon>Ramazzottius</taxon>
    </lineage>
</organism>
<evidence type="ECO:0000313" key="2">
    <source>
        <dbReference type="Proteomes" id="UP000186922"/>
    </source>
</evidence>